<evidence type="ECO:0000259" key="4">
    <source>
        <dbReference type="Pfam" id="PF25967"/>
    </source>
</evidence>
<name>A0A1X6Z409_9RHOB</name>
<dbReference type="GO" id="GO:1990281">
    <property type="term" value="C:efflux pump complex"/>
    <property type="evidence" value="ECO:0007669"/>
    <property type="project" value="TreeGrafter"/>
</dbReference>
<keyword evidence="2" id="KW-0175">Coiled coil</keyword>
<feature type="chain" id="PRO_5012552846" evidence="3">
    <location>
        <begin position="31"/>
        <end position="372"/>
    </location>
</feature>
<dbReference type="EMBL" id="FWFN01000003">
    <property type="protein sequence ID" value="SLN39396.1"/>
    <property type="molecule type" value="Genomic_DNA"/>
</dbReference>
<dbReference type="PANTHER" id="PTHR30469:SF38">
    <property type="entry name" value="HLYD FAMILY SECRETION PROTEIN"/>
    <property type="match status" value="1"/>
</dbReference>
<dbReference type="InterPro" id="IPR006311">
    <property type="entry name" value="TAT_signal"/>
</dbReference>
<evidence type="ECO:0000256" key="2">
    <source>
        <dbReference type="SAM" id="Coils"/>
    </source>
</evidence>
<feature type="signal peptide" evidence="3">
    <location>
        <begin position="1"/>
        <end position="30"/>
    </location>
</feature>
<dbReference type="SUPFAM" id="SSF111369">
    <property type="entry name" value="HlyD-like secretion proteins"/>
    <property type="match status" value="1"/>
</dbReference>
<dbReference type="NCBIfam" id="TIGR01730">
    <property type="entry name" value="RND_mfp"/>
    <property type="match status" value="1"/>
</dbReference>
<dbReference type="OrthoDB" id="9813967at2"/>
<keyword evidence="6" id="KW-1185">Reference proteome</keyword>
<feature type="domain" description="Multidrug resistance protein MdtA-like C-terminal permuted SH3" evidence="4">
    <location>
        <begin position="297"/>
        <end position="355"/>
    </location>
</feature>
<evidence type="ECO:0000256" key="3">
    <source>
        <dbReference type="SAM" id="SignalP"/>
    </source>
</evidence>
<protein>
    <submittedName>
        <fullName evidence="5">Multidrug resistance protein MdtE</fullName>
    </submittedName>
</protein>
<organism evidence="5 6">
    <name type="scientific">Pseudooceanicola marinus</name>
    <dbReference type="NCBI Taxonomy" id="396013"/>
    <lineage>
        <taxon>Bacteria</taxon>
        <taxon>Pseudomonadati</taxon>
        <taxon>Pseudomonadota</taxon>
        <taxon>Alphaproteobacteria</taxon>
        <taxon>Rhodobacterales</taxon>
        <taxon>Paracoccaceae</taxon>
        <taxon>Pseudooceanicola</taxon>
    </lineage>
</organism>
<dbReference type="AlphaFoldDB" id="A0A1X6Z409"/>
<evidence type="ECO:0000313" key="5">
    <source>
        <dbReference type="EMBL" id="SLN39396.1"/>
    </source>
</evidence>
<gene>
    <name evidence="5" type="primary">mdtE</name>
    <name evidence="5" type="ORF">PSM7751_01788</name>
</gene>
<dbReference type="InterPro" id="IPR006143">
    <property type="entry name" value="RND_pump_MFP"/>
</dbReference>
<evidence type="ECO:0000313" key="6">
    <source>
        <dbReference type="Proteomes" id="UP000193963"/>
    </source>
</evidence>
<evidence type="ECO:0000256" key="1">
    <source>
        <dbReference type="ARBA" id="ARBA00009477"/>
    </source>
</evidence>
<dbReference type="PROSITE" id="PS51318">
    <property type="entry name" value="TAT"/>
    <property type="match status" value="1"/>
</dbReference>
<dbReference type="Gene3D" id="2.40.50.100">
    <property type="match status" value="1"/>
</dbReference>
<dbReference type="Gene3D" id="1.10.287.470">
    <property type="entry name" value="Helix hairpin bin"/>
    <property type="match status" value="1"/>
</dbReference>
<proteinExistence type="inferred from homology"/>
<dbReference type="InterPro" id="IPR058627">
    <property type="entry name" value="MdtA-like_C"/>
</dbReference>
<keyword evidence="3" id="KW-0732">Signal</keyword>
<reference evidence="5 6" key="1">
    <citation type="submission" date="2017-03" db="EMBL/GenBank/DDBJ databases">
        <authorList>
            <person name="Afonso C.L."/>
            <person name="Miller P.J."/>
            <person name="Scott M.A."/>
            <person name="Spackman E."/>
            <person name="Goraichik I."/>
            <person name="Dimitrov K.M."/>
            <person name="Suarez D.L."/>
            <person name="Swayne D.E."/>
        </authorList>
    </citation>
    <scope>NUCLEOTIDE SEQUENCE [LARGE SCALE GENOMIC DNA]</scope>
    <source>
        <strain evidence="5 6">CECT 7751</strain>
    </source>
</reference>
<feature type="coiled-coil region" evidence="2">
    <location>
        <begin position="113"/>
        <end position="178"/>
    </location>
</feature>
<accession>A0A1X6Z409</accession>
<dbReference type="RefSeq" id="WP_085887653.1">
    <property type="nucleotide sequence ID" value="NZ_FWFN01000003.1"/>
</dbReference>
<dbReference type="Gene3D" id="2.40.30.170">
    <property type="match status" value="1"/>
</dbReference>
<dbReference type="PANTHER" id="PTHR30469">
    <property type="entry name" value="MULTIDRUG RESISTANCE PROTEIN MDTA"/>
    <property type="match status" value="1"/>
</dbReference>
<dbReference type="Gene3D" id="2.40.420.20">
    <property type="match status" value="1"/>
</dbReference>
<dbReference type="GO" id="GO:0015562">
    <property type="term" value="F:efflux transmembrane transporter activity"/>
    <property type="evidence" value="ECO:0007669"/>
    <property type="project" value="InterPro"/>
</dbReference>
<sequence>MTGTPTRRGALALLALPALITLALPPVARAAEEATPVAASAPASALPVTVVDARMTAPERSIRLTGTIEALDSYPAGFRDGGRVISVAVDVGDEVQKGDEIARVDPTRTEAALRAARASVDATQAALDQADQARTRAESLLERGSGTQADLDSATEAYLTARAARDQAEAQLATARRAFEDTILTAVDDAIVTDRSAEPGQVVGEGQPIVTLASLEGREAVFLTPDDPRLSDILGQEVAIRPLEGEVRLRVPVTEVSPVVAETGTVTAKAAITGDVAHGFTIGEAVIGELRLTGRPVISVPWTALTSAEGAPAVWRLPEGTDRVELQQIEIEGFTRDRVEVASGLTGGDRVVAEGSHALFPGRQVIVLEDAQ</sequence>
<dbReference type="Pfam" id="PF25967">
    <property type="entry name" value="RND-MFP_C"/>
    <property type="match status" value="1"/>
</dbReference>
<comment type="similarity">
    <text evidence="1">Belongs to the membrane fusion protein (MFP) (TC 8.A.1) family.</text>
</comment>
<dbReference type="Proteomes" id="UP000193963">
    <property type="component" value="Unassembled WGS sequence"/>
</dbReference>